<name>A0AAJ0EQ92_9PEZI</name>
<dbReference type="GeneID" id="85457691"/>
<dbReference type="RefSeq" id="XP_060422128.1">
    <property type="nucleotide sequence ID" value="XM_060573165.1"/>
</dbReference>
<comment type="caution">
    <text evidence="2">The sequence shown here is derived from an EMBL/GenBank/DDBJ whole genome shotgun (WGS) entry which is preliminary data.</text>
</comment>
<evidence type="ECO:0000313" key="2">
    <source>
        <dbReference type="EMBL" id="KAK1657364.1"/>
    </source>
</evidence>
<keyword evidence="1" id="KW-0472">Membrane</keyword>
<sequence>MASIPKQTSVKTVYETRIAAKTLIKTVTWTVTDTQGDLEVSPHAPYIITTALQSAGSSAPDSYEKLDQRKTAGNRGGTLAIALIVSLIGVWSLHRRRTPFERDDLKTGYVSELTHLPRKFEGAIFMSVGQNVLNRKLIEGLTDAVKDLDSRTIVNTGATALRDVLPVEYNTPAVEQGISGIVILFNEG</sequence>
<protein>
    <submittedName>
        <fullName evidence="2">Uncharacterized protein</fullName>
    </submittedName>
</protein>
<feature type="transmembrane region" description="Helical" evidence="1">
    <location>
        <begin position="76"/>
        <end position="93"/>
    </location>
</feature>
<accession>A0AAJ0EQ92</accession>
<proteinExistence type="predicted"/>
<dbReference type="EMBL" id="JAHMHR010000095">
    <property type="protein sequence ID" value="KAK1657364.1"/>
    <property type="molecule type" value="Genomic_DNA"/>
</dbReference>
<reference evidence="2" key="1">
    <citation type="submission" date="2021-06" db="EMBL/GenBank/DDBJ databases">
        <title>Comparative genomics, transcriptomics and evolutionary studies reveal genomic signatures of adaptation to plant cell wall in hemibiotrophic fungi.</title>
        <authorList>
            <consortium name="DOE Joint Genome Institute"/>
            <person name="Baroncelli R."/>
            <person name="Diaz J.F."/>
            <person name="Benocci T."/>
            <person name="Peng M."/>
            <person name="Battaglia E."/>
            <person name="Haridas S."/>
            <person name="Andreopoulos W."/>
            <person name="Labutti K."/>
            <person name="Pangilinan J."/>
            <person name="Floch G.L."/>
            <person name="Makela M.R."/>
            <person name="Henrissat B."/>
            <person name="Grigoriev I.V."/>
            <person name="Crouch J.A."/>
            <person name="De Vries R.P."/>
            <person name="Sukno S.A."/>
            <person name="Thon M.R."/>
        </authorList>
    </citation>
    <scope>NUCLEOTIDE SEQUENCE</scope>
    <source>
        <strain evidence="2">CBS 193.32</strain>
    </source>
</reference>
<keyword evidence="1" id="KW-1133">Transmembrane helix</keyword>
<dbReference type="Proteomes" id="UP001224890">
    <property type="component" value="Unassembled WGS sequence"/>
</dbReference>
<evidence type="ECO:0000313" key="3">
    <source>
        <dbReference type="Proteomes" id="UP001224890"/>
    </source>
</evidence>
<keyword evidence="3" id="KW-1185">Reference proteome</keyword>
<gene>
    <name evidence="2" type="ORF">BDP55DRAFT_638821</name>
</gene>
<evidence type="ECO:0000256" key="1">
    <source>
        <dbReference type="SAM" id="Phobius"/>
    </source>
</evidence>
<dbReference type="AlphaFoldDB" id="A0AAJ0EQ92"/>
<keyword evidence="1" id="KW-0812">Transmembrane</keyword>
<organism evidence="2 3">
    <name type="scientific">Colletotrichum godetiae</name>
    <dbReference type="NCBI Taxonomy" id="1209918"/>
    <lineage>
        <taxon>Eukaryota</taxon>
        <taxon>Fungi</taxon>
        <taxon>Dikarya</taxon>
        <taxon>Ascomycota</taxon>
        <taxon>Pezizomycotina</taxon>
        <taxon>Sordariomycetes</taxon>
        <taxon>Hypocreomycetidae</taxon>
        <taxon>Glomerellales</taxon>
        <taxon>Glomerellaceae</taxon>
        <taxon>Colletotrichum</taxon>
        <taxon>Colletotrichum acutatum species complex</taxon>
    </lineage>
</organism>